<dbReference type="Proteomes" id="UP000198693">
    <property type="component" value="Unassembled WGS sequence"/>
</dbReference>
<dbReference type="GO" id="GO:0005829">
    <property type="term" value="C:cytosol"/>
    <property type="evidence" value="ECO:0007669"/>
    <property type="project" value="TreeGrafter"/>
</dbReference>
<gene>
    <name evidence="5" type="ORF">SAMN04487955_104212</name>
</gene>
<dbReference type="Pfam" id="PF03938">
    <property type="entry name" value="OmpH"/>
    <property type="match status" value="1"/>
</dbReference>
<dbReference type="OrthoDB" id="6194798at2"/>
<dbReference type="Gene3D" id="3.30.910.20">
    <property type="entry name" value="Skp domain"/>
    <property type="match status" value="1"/>
</dbReference>
<comment type="similarity">
    <text evidence="1">Belongs to the Skp family.</text>
</comment>
<feature type="signal peptide" evidence="4">
    <location>
        <begin position="1"/>
        <end position="22"/>
    </location>
</feature>
<dbReference type="InterPro" id="IPR005632">
    <property type="entry name" value="Chaperone_Skp"/>
</dbReference>
<dbReference type="GO" id="GO:0050821">
    <property type="term" value="P:protein stabilization"/>
    <property type="evidence" value="ECO:0007669"/>
    <property type="project" value="TreeGrafter"/>
</dbReference>
<dbReference type="AlphaFoldDB" id="A0A1I7HFJ1"/>
<dbReference type="GO" id="GO:0051082">
    <property type="term" value="F:unfolded protein binding"/>
    <property type="evidence" value="ECO:0007669"/>
    <property type="project" value="InterPro"/>
</dbReference>
<dbReference type="InterPro" id="IPR024930">
    <property type="entry name" value="Skp_dom_sf"/>
</dbReference>
<feature type="region of interest" description="Disordered" evidence="3">
    <location>
        <begin position="45"/>
        <end position="90"/>
    </location>
</feature>
<dbReference type="RefSeq" id="WP_089794597.1">
    <property type="nucleotide sequence ID" value="NZ_FPBP01000004.1"/>
</dbReference>
<feature type="compositionally biased region" description="Low complexity" evidence="3">
    <location>
        <begin position="62"/>
        <end position="79"/>
    </location>
</feature>
<evidence type="ECO:0000256" key="1">
    <source>
        <dbReference type="ARBA" id="ARBA00009091"/>
    </source>
</evidence>
<organism evidence="5 6">
    <name type="scientific">Halomonas korlensis</name>
    <dbReference type="NCBI Taxonomy" id="463301"/>
    <lineage>
        <taxon>Bacteria</taxon>
        <taxon>Pseudomonadati</taxon>
        <taxon>Pseudomonadota</taxon>
        <taxon>Gammaproteobacteria</taxon>
        <taxon>Oceanospirillales</taxon>
        <taxon>Halomonadaceae</taxon>
        <taxon>Halomonas</taxon>
    </lineage>
</organism>
<dbReference type="PANTHER" id="PTHR35089">
    <property type="entry name" value="CHAPERONE PROTEIN SKP"/>
    <property type="match status" value="1"/>
</dbReference>
<accession>A0A1I7HFJ1</accession>
<dbReference type="STRING" id="463301.SAMN04487955_104212"/>
<name>A0A1I7HFJ1_9GAMM</name>
<reference evidence="6" key="1">
    <citation type="submission" date="2016-10" db="EMBL/GenBank/DDBJ databases">
        <authorList>
            <person name="Varghese N."/>
            <person name="Submissions S."/>
        </authorList>
    </citation>
    <scope>NUCLEOTIDE SEQUENCE [LARGE SCALE GENOMIC DNA]</scope>
    <source>
        <strain evidence="6">CGMCC 1.6981</strain>
    </source>
</reference>
<dbReference type="PANTHER" id="PTHR35089:SF1">
    <property type="entry name" value="CHAPERONE PROTEIN SKP"/>
    <property type="match status" value="1"/>
</dbReference>
<dbReference type="SMART" id="SM00935">
    <property type="entry name" value="OmpH"/>
    <property type="match status" value="1"/>
</dbReference>
<evidence type="ECO:0000256" key="3">
    <source>
        <dbReference type="SAM" id="MobiDB-lite"/>
    </source>
</evidence>
<feature type="compositionally biased region" description="Polar residues" evidence="3">
    <location>
        <begin position="45"/>
        <end position="60"/>
    </location>
</feature>
<feature type="chain" id="PRO_5011510949" evidence="4">
    <location>
        <begin position="23"/>
        <end position="168"/>
    </location>
</feature>
<dbReference type="SUPFAM" id="SSF111384">
    <property type="entry name" value="OmpH-like"/>
    <property type="match status" value="1"/>
</dbReference>
<sequence length="168" mass="18847">MRNLTASLSIVLLAALALPAHAAEVALLDWRRALMQTDAAQQSMSDLQSRIGSQQQQAESLGQELQQMQQRLQQEGQQMAEGERQSAMQEFQQKGAEFEQLRQQVMQAQQQAEQEFLQQAEPMLEQAVDQVISRHGVEVLVDPQGVLHTDADLQDLTEEVTQILNSLL</sequence>
<proteinExistence type="inferred from homology"/>
<protein>
    <submittedName>
        <fullName evidence="5">Periplasmic chaperone for outer membrane proteins Skp</fullName>
    </submittedName>
</protein>
<evidence type="ECO:0000256" key="2">
    <source>
        <dbReference type="ARBA" id="ARBA00022729"/>
    </source>
</evidence>
<evidence type="ECO:0000313" key="6">
    <source>
        <dbReference type="Proteomes" id="UP000198693"/>
    </source>
</evidence>
<keyword evidence="6" id="KW-1185">Reference proteome</keyword>
<evidence type="ECO:0000313" key="5">
    <source>
        <dbReference type="EMBL" id="SFU59226.1"/>
    </source>
</evidence>
<evidence type="ECO:0000256" key="4">
    <source>
        <dbReference type="SAM" id="SignalP"/>
    </source>
</evidence>
<dbReference type="EMBL" id="FPBP01000004">
    <property type="protein sequence ID" value="SFU59226.1"/>
    <property type="molecule type" value="Genomic_DNA"/>
</dbReference>
<keyword evidence="2 4" id="KW-0732">Signal</keyword>